<dbReference type="PIRSF" id="PIRSF003113">
    <property type="entry name" value="BolA"/>
    <property type="match status" value="1"/>
</dbReference>
<comment type="caution">
    <text evidence="2">The sequence shown here is derived from an EMBL/GenBank/DDBJ whole genome shotgun (WGS) entry which is preliminary data.</text>
</comment>
<dbReference type="Proteomes" id="UP000315736">
    <property type="component" value="Unassembled WGS sequence"/>
</dbReference>
<evidence type="ECO:0000256" key="1">
    <source>
        <dbReference type="RuleBase" id="RU003860"/>
    </source>
</evidence>
<dbReference type="InterPro" id="IPR002634">
    <property type="entry name" value="BolA"/>
</dbReference>
<dbReference type="Gene3D" id="3.30.300.90">
    <property type="entry name" value="BolA-like"/>
    <property type="match status" value="1"/>
</dbReference>
<keyword evidence="3" id="KW-1185">Reference proteome</keyword>
<proteinExistence type="inferred from homology"/>
<evidence type="ECO:0000313" key="3">
    <source>
        <dbReference type="Proteomes" id="UP000315736"/>
    </source>
</evidence>
<dbReference type="Pfam" id="PF01722">
    <property type="entry name" value="BolA"/>
    <property type="match status" value="1"/>
</dbReference>
<protein>
    <submittedName>
        <fullName evidence="2">DNA-binding transcriptional regulator BolA</fullName>
    </submittedName>
</protein>
<reference evidence="2 3" key="1">
    <citation type="submission" date="2019-07" db="EMBL/GenBank/DDBJ databases">
        <title>Tepidimonas alkaliphilus YIM 72238 draft genome.</title>
        <authorList>
            <person name="Da Costa M.S."/>
            <person name="Froufe H.J.C."/>
            <person name="Egas C."/>
            <person name="Albuquerque L."/>
        </authorList>
    </citation>
    <scope>NUCLEOTIDE SEQUENCE [LARGE SCALE GENOMIC DNA]</scope>
    <source>
        <strain evidence="2 3">YIM 72238</strain>
    </source>
</reference>
<name>A0A554WA58_9BURK</name>
<keyword evidence="2" id="KW-0238">DNA-binding</keyword>
<dbReference type="PANTHER" id="PTHR46230">
    <property type="match status" value="1"/>
</dbReference>
<accession>A0A554WA58</accession>
<dbReference type="OrthoDB" id="5296536at2"/>
<dbReference type="AlphaFoldDB" id="A0A554WA58"/>
<dbReference type="InterPro" id="IPR036065">
    <property type="entry name" value="BolA-like_sf"/>
</dbReference>
<dbReference type="SUPFAM" id="SSF82657">
    <property type="entry name" value="BolA-like"/>
    <property type="match status" value="1"/>
</dbReference>
<organism evidence="2 3">
    <name type="scientific">Tepidimonas alkaliphilus</name>
    <dbReference type="NCBI Taxonomy" id="2588942"/>
    <lineage>
        <taxon>Bacteria</taxon>
        <taxon>Pseudomonadati</taxon>
        <taxon>Pseudomonadota</taxon>
        <taxon>Betaproteobacteria</taxon>
        <taxon>Burkholderiales</taxon>
        <taxon>Tepidimonas</taxon>
    </lineage>
</organism>
<dbReference type="PANTHER" id="PTHR46230:SF7">
    <property type="entry name" value="BOLA-LIKE PROTEIN 1"/>
    <property type="match status" value="1"/>
</dbReference>
<comment type="similarity">
    <text evidence="1">Belongs to the BolA/IbaG family.</text>
</comment>
<dbReference type="GO" id="GO:0003677">
    <property type="term" value="F:DNA binding"/>
    <property type="evidence" value="ECO:0007669"/>
    <property type="project" value="UniProtKB-KW"/>
</dbReference>
<sequence>MTPAHPRTTPSAASIEAMLRAALAPRQLEVIDESAAHAGHMAASPSGGGTHFRVRIAADRLDGLSRLAAHRVVYDVLRPAFDAGLHALALEIERHPSSSMA</sequence>
<dbReference type="GO" id="GO:0016226">
    <property type="term" value="P:iron-sulfur cluster assembly"/>
    <property type="evidence" value="ECO:0007669"/>
    <property type="project" value="TreeGrafter"/>
</dbReference>
<evidence type="ECO:0000313" key="2">
    <source>
        <dbReference type="EMBL" id="TSE20461.1"/>
    </source>
</evidence>
<dbReference type="RefSeq" id="WP_143889842.1">
    <property type="nucleotide sequence ID" value="NZ_VJNB01000003.1"/>
</dbReference>
<gene>
    <name evidence="2" type="primary">bolA</name>
    <name evidence="2" type="ORF">Talka_00807</name>
</gene>
<dbReference type="EMBL" id="VJNB01000003">
    <property type="protein sequence ID" value="TSE20461.1"/>
    <property type="molecule type" value="Genomic_DNA"/>
</dbReference>